<protein>
    <submittedName>
        <fullName evidence="6">NitT/TauT family transport system substrate-binding protein</fullName>
    </submittedName>
</protein>
<dbReference type="EMBL" id="FOHQ01000002">
    <property type="protein sequence ID" value="SES78880.1"/>
    <property type="molecule type" value="Genomic_DNA"/>
</dbReference>
<organism evidence="6 7">
    <name type="scientific">Methanococcoides vulcani</name>
    <dbReference type="NCBI Taxonomy" id="1353158"/>
    <lineage>
        <taxon>Archaea</taxon>
        <taxon>Methanobacteriati</taxon>
        <taxon>Methanobacteriota</taxon>
        <taxon>Stenosarchaea group</taxon>
        <taxon>Methanomicrobia</taxon>
        <taxon>Methanosarcinales</taxon>
        <taxon>Methanosarcinaceae</taxon>
        <taxon>Methanococcoides</taxon>
    </lineage>
</organism>
<name>A0A1H9ZBE3_9EURY</name>
<evidence type="ECO:0000256" key="3">
    <source>
        <dbReference type="ARBA" id="ARBA00022475"/>
    </source>
</evidence>
<proteinExistence type="predicted"/>
<dbReference type="CDD" id="cd13553">
    <property type="entry name" value="PBP2_NrtA_CpmA_like"/>
    <property type="match status" value="1"/>
</dbReference>
<evidence type="ECO:0000256" key="1">
    <source>
        <dbReference type="ARBA" id="ARBA00004308"/>
    </source>
</evidence>
<reference evidence="7" key="1">
    <citation type="submission" date="2016-10" db="EMBL/GenBank/DDBJ databases">
        <authorList>
            <person name="Varghese N."/>
            <person name="Submissions S."/>
        </authorList>
    </citation>
    <scope>NUCLEOTIDE SEQUENCE [LARGE SCALE GENOMIC DNA]</scope>
    <source>
        <strain evidence="7">SLH 33</strain>
    </source>
</reference>
<dbReference type="InterPro" id="IPR044527">
    <property type="entry name" value="NrtA/CpmA_ABC-bd_dom"/>
</dbReference>
<accession>A0A1H9ZBE3</accession>
<dbReference type="Pfam" id="PF13379">
    <property type="entry name" value="NMT1_2"/>
    <property type="match status" value="1"/>
</dbReference>
<dbReference type="PROSITE" id="PS51257">
    <property type="entry name" value="PROKAR_LIPOPROTEIN"/>
    <property type="match status" value="1"/>
</dbReference>
<keyword evidence="2" id="KW-0813">Transport</keyword>
<sequence length="330" mass="35595">MKITTITFISIMLVAAVFLSGCTSAPEDDTMTEINIGYQPSTHQIAHMTAMEKGWWAEDLAPFGIETVNEFEFPSGAPEMQVMLAGDLDVAYVGAAPVIIALASDLDAKIIAGVNTQGSDLVLRPEVPYESPEDLKGLKIATFPPGTIQDTLLKNWLIENGLDPENDLEIVAMGPGDAKAAIAADQVDGVFLPHPAPTFIEAEGNGRSVLASGEIMPDHPCCVLVVSGDLIRNNPEMVEQIVMTHIKAVEYDSANVEEAAETYGTKLTADPEIVLKSLEEWDGVWSADPRPLVNSTVEYANIQYELGYISTELTAEDIFDVSFYEAVSGE</sequence>
<dbReference type="AlphaFoldDB" id="A0A1H9ZBE3"/>
<dbReference type="NCBIfam" id="TIGR01728">
    <property type="entry name" value="SsuA_fam"/>
    <property type="match status" value="1"/>
</dbReference>
<keyword evidence="3" id="KW-1003">Cell membrane</keyword>
<keyword evidence="7" id="KW-1185">Reference proteome</keyword>
<dbReference type="GO" id="GO:0016020">
    <property type="term" value="C:membrane"/>
    <property type="evidence" value="ECO:0007669"/>
    <property type="project" value="InterPro"/>
</dbReference>
<dbReference type="PANTHER" id="PTHR30024:SF42">
    <property type="entry name" value="ALIPHATIC SULFONATES-BINDING PROTEIN-RELATED"/>
    <property type="match status" value="1"/>
</dbReference>
<dbReference type="SUPFAM" id="SSF53850">
    <property type="entry name" value="Periplasmic binding protein-like II"/>
    <property type="match status" value="1"/>
</dbReference>
<dbReference type="GO" id="GO:0042626">
    <property type="term" value="F:ATPase-coupled transmembrane transporter activity"/>
    <property type="evidence" value="ECO:0007669"/>
    <property type="project" value="InterPro"/>
</dbReference>
<dbReference type="Gene3D" id="3.40.190.10">
    <property type="entry name" value="Periplasmic binding protein-like II"/>
    <property type="match status" value="2"/>
</dbReference>
<dbReference type="InterPro" id="IPR010067">
    <property type="entry name" value="ABC_SsuA_sub-bd"/>
</dbReference>
<gene>
    <name evidence="6" type="ORF">SAMN04488587_0998</name>
</gene>
<dbReference type="Proteomes" id="UP000243338">
    <property type="component" value="Unassembled WGS sequence"/>
</dbReference>
<dbReference type="RefSeq" id="WP_244624823.1">
    <property type="nucleotide sequence ID" value="NZ_CAAGSJ010000001.1"/>
</dbReference>
<dbReference type="STRING" id="1353158.SAMN04488587_0998"/>
<evidence type="ECO:0000256" key="2">
    <source>
        <dbReference type="ARBA" id="ARBA00022448"/>
    </source>
</evidence>
<evidence type="ECO:0000256" key="4">
    <source>
        <dbReference type="ARBA" id="ARBA00022519"/>
    </source>
</evidence>
<evidence type="ECO:0000313" key="7">
    <source>
        <dbReference type="Proteomes" id="UP000243338"/>
    </source>
</evidence>
<dbReference type="PANTHER" id="PTHR30024">
    <property type="entry name" value="ALIPHATIC SULFONATES-BINDING PROTEIN-RELATED"/>
    <property type="match status" value="1"/>
</dbReference>
<evidence type="ECO:0000256" key="5">
    <source>
        <dbReference type="ARBA" id="ARBA00023136"/>
    </source>
</evidence>
<dbReference type="GO" id="GO:0012505">
    <property type="term" value="C:endomembrane system"/>
    <property type="evidence" value="ECO:0007669"/>
    <property type="project" value="UniProtKB-SubCell"/>
</dbReference>
<evidence type="ECO:0000313" key="6">
    <source>
        <dbReference type="EMBL" id="SES78880.1"/>
    </source>
</evidence>
<keyword evidence="4" id="KW-0997">Cell inner membrane</keyword>
<comment type="subcellular location">
    <subcellularLocation>
        <location evidence="1">Endomembrane system</location>
    </subcellularLocation>
</comment>
<keyword evidence="5" id="KW-0472">Membrane</keyword>